<sequence>MERIASLAQKAERSDGAPVRRAMHNLMIAVRGGLKRKGPMPRPCSTSRP</sequence>
<comment type="caution">
    <text evidence="1">The sequence shown here is derived from an EMBL/GenBank/DDBJ whole genome shotgun (WGS) entry which is preliminary data.</text>
</comment>
<dbReference type="EMBL" id="CAVK010000221">
    <property type="protein sequence ID" value="CCW19703.1"/>
    <property type="molecule type" value="Genomic_DNA"/>
</dbReference>
<organism evidence="1 2">
    <name type="scientific">Sphingobium indicum BiD32</name>
    <dbReference type="NCBI Taxonomy" id="1301087"/>
    <lineage>
        <taxon>Bacteria</taxon>
        <taxon>Pseudomonadati</taxon>
        <taxon>Pseudomonadota</taxon>
        <taxon>Alphaproteobacteria</taxon>
        <taxon>Sphingomonadales</taxon>
        <taxon>Sphingomonadaceae</taxon>
        <taxon>Sphingobium</taxon>
    </lineage>
</organism>
<dbReference type="Proteomes" id="UP000013201">
    <property type="component" value="Unassembled WGS sequence"/>
</dbReference>
<protein>
    <submittedName>
        <fullName evidence="1">Uncharacterized protein</fullName>
    </submittedName>
</protein>
<gene>
    <name evidence="1" type="ORF">EBBID32_40730</name>
</gene>
<keyword evidence="2" id="KW-1185">Reference proteome</keyword>
<reference evidence="1 2" key="1">
    <citation type="submission" date="2013-03" db="EMBL/GenBank/DDBJ databases">
        <authorList>
            <person name="Le V."/>
        </authorList>
    </citation>
    <scope>NUCLEOTIDE SEQUENCE [LARGE SCALE GENOMIC DNA]</scope>
    <source>
        <strain evidence="1 2">BiD32</strain>
    </source>
</reference>
<accession>N1MWS4</accession>
<proteinExistence type="predicted"/>
<evidence type="ECO:0000313" key="2">
    <source>
        <dbReference type="Proteomes" id="UP000013201"/>
    </source>
</evidence>
<dbReference type="AlphaFoldDB" id="N1MWS4"/>
<name>N1MWS4_9SPHN</name>
<reference evidence="2" key="2">
    <citation type="submission" date="2013-04" db="EMBL/GenBank/DDBJ databases">
        <title>Bisphenol A degrading Sphingobium sp. strain BiD32.</title>
        <authorList>
            <person name="Nielsen J.L."/>
            <person name="Zhou N.A."/>
            <person name="Kjeldal H."/>
        </authorList>
    </citation>
    <scope>NUCLEOTIDE SEQUENCE [LARGE SCALE GENOMIC DNA]</scope>
    <source>
        <strain evidence="2">BiD32</strain>
    </source>
</reference>
<evidence type="ECO:0000313" key="1">
    <source>
        <dbReference type="EMBL" id="CCW19703.1"/>
    </source>
</evidence>